<evidence type="ECO:0000256" key="9">
    <source>
        <dbReference type="SAM" id="MobiDB-lite"/>
    </source>
</evidence>
<dbReference type="OrthoDB" id="5197598at2759"/>
<dbReference type="Proteomes" id="UP000241818">
    <property type="component" value="Unassembled WGS sequence"/>
</dbReference>
<proteinExistence type="inferred from homology"/>
<evidence type="ECO:0000256" key="7">
    <source>
        <dbReference type="ARBA" id="ARBA00023136"/>
    </source>
</evidence>
<dbReference type="GO" id="GO:0015099">
    <property type="term" value="F:nickel cation transmembrane transporter activity"/>
    <property type="evidence" value="ECO:0007669"/>
    <property type="project" value="UniProtKB-UniRule"/>
</dbReference>
<reference evidence="10 11" key="1">
    <citation type="journal article" date="2018" name="New Phytol.">
        <title>Comparative genomics and transcriptomics depict ericoid mycorrhizal fungi as versatile saprotrophs and plant mutualists.</title>
        <authorList>
            <person name="Martino E."/>
            <person name="Morin E."/>
            <person name="Grelet G.A."/>
            <person name="Kuo A."/>
            <person name="Kohler A."/>
            <person name="Daghino S."/>
            <person name="Barry K.W."/>
            <person name="Cichocki N."/>
            <person name="Clum A."/>
            <person name="Dockter R.B."/>
            <person name="Hainaut M."/>
            <person name="Kuo R.C."/>
            <person name="LaButti K."/>
            <person name="Lindahl B.D."/>
            <person name="Lindquist E.A."/>
            <person name="Lipzen A."/>
            <person name="Khouja H.R."/>
            <person name="Magnuson J."/>
            <person name="Murat C."/>
            <person name="Ohm R.A."/>
            <person name="Singer S.W."/>
            <person name="Spatafora J.W."/>
            <person name="Wang M."/>
            <person name="Veneault-Fourrey C."/>
            <person name="Henrissat B."/>
            <person name="Grigoriev I.V."/>
            <person name="Martin F.M."/>
            <person name="Perotto S."/>
        </authorList>
    </citation>
    <scope>NUCLEOTIDE SEQUENCE [LARGE SCALE GENOMIC DNA]</scope>
    <source>
        <strain evidence="10 11">ATCC 22711</strain>
    </source>
</reference>
<dbReference type="PANTHER" id="PTHR31611:SF0">
    <property type="entry name" value="HIGH-AFFINITY NICKEL TRANSPORT PROTEIN NIC1"/>
    <property type="match status" value="1"/>
</dbReference>
<dbReference type="GO" id="GO:0005886">
    <property type="term" value="C:plasma membrane"/>
    <property type="evidence" value="ECO:0007669"/>
    <property type="project" value="UniProtKB-SubCell"/>
</dbReference>
<evidence type="ECO:0000256" key="3">
    <source>
        <dbReference type="ARBA" id="ARBA00022448"/>
    </source>
</evidence>
<evidence type="ECO:0000256" key="4">
    <source>
        <dbReference type="ARBA" id="ARBA00022596"/>
    </source>
</evidence>
<dbReference type="AlphaFoldDB" id="A0A2T3BFJ9"/>
<dbReference type="EMBL" id="KZ679006">
    <property type="protein sequence ID" value="PSS28200.1"/>
    <property type="molecule type" value="Genomic_DNA"/>
</dbReference>
<dbReference type="RefSeq" id="XP_024725725.1">
    <property type="nucleotide sequence ID" value="XM_024869674.1"/>
</dbReference>
<feature type="region of interest" description="Disordered" evidence="9">
    <location>
        <begin position="300"/>
        <end position="324"/>
    </location>
</feature>
<evidence type="ECO:0000313" key="10">
    <source>
        <dbReference type="EMBL" id="PSS28200.1"/>
    </source>
</evidence>
<gene>
    <name evidence="10" type="ORF">M430DRAFT_91654</name>
</gene>
<feature type="transmembrane region" description="Helical" evidence="8">
    <location>
        <begin position="252"/>
        <end position="271"/>
    </location>
</feature>
<dbReference type="GeneID" id="36577755"/>
<feature type="transmembrane region" description="Helical" evidence="8">
    <location>
        <begin position="204"/>
        <end position="232"/>
    </location>
</feature>
<feature type="transmembrane region" description="Helical" evidence="8">
    <location>
        <begin position="131"/>
        <end position="155"/>
    </location>
</feature>
<dbReference type="STRING" id="857342.A0A2T3BFJ9"/>
<keyword evidence="11" id="KW-1185">Reference proteome</keyword>
<comment type="subcellular location">
    <subcellularLocation>
        <location evidence="8">Cell membrane</location>
        <topology evidence="8">Multi-pass membrane protein</topology>
    </subcellularLocation>
    <subcellularLocation>
        <location evidence="1">Endomembrane system</location>
        <topology evidence="1">Multi-pass membrane protein</topology>
    </subcellularLocation>
</comment>
<name>A0A2T3BFJ9_AMORE</name>
<feature type="transmembrane region" description="Helical" evidence="8">
    <location>
        <begin position="161"/>
        <end position="183"/>
    </location>
</feature>
<dbReference type="PANTHER" id="PTHR31611">
    <property type="entry name" value="HIGH-AFFINITY NICKEL TRANSPORT PROTEIN NIC1"/>
    <property type="match status" value="1"/>
</dbReference>
<dbReference type="InParanoid" id="A0A2T3BFJ9"/>
<keyword evidence="5 8" id="KW-0812">Transmembrane</keyword>
<keyword evidence="6 8" id="KW-1133">Transmembrane helix</keyword>
<protein>
    <recommendedName>
        <fullName evidence="8">Nickel/cobalt efflux system</fullName>
    </recommendedName>
</protein>
<evidence type="ECO:0000313" key="11">
    <source>
        <dbReference type="Proteomes" id="UP000241818"/>
    </source>
</evidence>
<evidence type="ECO:0000256" key="6">
    <source>
        <dbReference type="ARBA" id="ARBA00022989"/>
    </source>
</evidence>
<accession>A0A2T3BFJ9</accession>
<evidence type="ECO:0000256" key="1">
    <source>
        <dbReference type="ARBA" id="ARBA00004127"/>
    </source>
</evidence>
<feature type="transmembrane region" description="Helical" evidence="8">
    <location>
        <begin position="53"/>
        <end position="76"/>
    </location>
</feature>
<dbReference type="InterPro" id="IPR004688">
    <property type="entry name" value="Ni/Co_transpt"/>
</dbReference>
<keyword evidence="7 8" id="KW-0472">Membrane</keyword>
<feature type="transmembrane region" description="Helical" evidence="8">
    <location>
        <begin position="21"/>
        <end position="41"/>
    </location>
</feature>
<evidence type="ECO:0000256" key="8">
    <source>
        <dbReference type="RuleBase" id="RU362101"/>
    </source>
</evidence>
<dbReference type="InterPro" id="IPR011541">
    <property type="entry name" value="Ni/Co_transpt_high_affinity"/>
</dbReference>
<keyword evidence="4" id="KW-0533">Nickel</keyword>
<organism evidence="10 11">
    <name type="scientific">Amorphotheca resinae ATCC 22711</name>
    <dbReference type="NCBI Taxonomy" id="857342"/>
    <lineage>
        <taxon>Eukaryota</taxon>
        <taxon>Fungi</taxon>
        <taxon>Dikarya</taxon>
        <taxon>Ascomycota</taxon>
        <taxon>Pezizomycotina</taxon>
        <taxon>Leotiomycetes</taxon>
        <taxon>Helotiales</taxon>
        <taxon>Amorphothecaceae</taxon>
        <taxon>Amorphotheca</taxon>
    </lineage>
</organism>
<keyword evidence="3 8" id="KW-0813">Transport</keyword>
<evidence type="ECO:0000256" key="2">
    <source>
        <dbReference type="ARBA" id="ARBA00010892"/>
    </source>
</evidence>
<dbReference type="Pfam" id="PF03824">
    <property type="entry name" value="NicO"/>
    <property type="match status" value="1"/>
</dbReference>
<dbReference type="GO" id="GO:0012505">
    <property type="term" value="C:endomembrane system"/>
    <property type="evidence" value="ECO:0007669"/>
    <property type="project" value="UniProtKB-SubCell"/>
</dbReference>
<evidence type="ECO:0000256" key="5">
    <source>
        <dbReference type="ARBA" id="ARBA00022692"/>
    </source>
</evidence>
<comment type="similarity">
    <text evidence="2 8">Belongs to the NiCoT transporter (TC 2.A.52) family.</text>
</comment>
<sequence length="324" mass="34930">MTRRLVATGSKPVTVGTWFSLGHSTIVVITCIVVAATSGALEKRFNGFQNIGGVIGTSVSAGVLILLGIGNAWILWKLVQRMKVVLREEDASDRARAEEGAVAGLDLEGGGILVRVFKKVFKFIDRPWKMYPLGVLFGLGFDTSSEVALLGIASVQGAQGMSMWLILIFPLLFTSGMCLLDTTDGALMMTLYTSTSLARDTISILYYSIVLSAITVLVALVIGIIQLLSIAANFSTGKFWDGVNVVGDHFDIIGGCICASFVVFGVLSVLVHGRWRRWATKDRRGRVEMTDGMELDSVEKGEKEKIAEGGEPSIVGESETQELK</sequence>